<dbReference type="EMBL" id="JAOQIO010000038">
    <property type="protein sequence ID" value="MCU6793093.1"/>
    <property type="molecule type" value="Genomic_DNA"/>
</dbReference>
<dbReference type="SUPFAM" id="SSF55729">
    <property type="entry name" value="Acyl-CoA N-acyltransferases (Nat)"/>
    <property type="match status" value="1"/>
</dbReference>
<feature type="domain" description="N-acetyltransferase" evidence="1">
    <location>
        <begin position="92"/>
        <end position="218"/>
    </location>
</feature>
<proteinExistence type="predicted"/>
<dbReference type="InterPro" id="IPR000182">
    <property type="entry name" value="GNAT_dom"/>
</dbReference>
<dbReference type="InterPro" id="IPR027365">
    <property type="entry name" value="GNAT_acetyltra_YdfB-like"/>
</dbReference>
<comment type="caution">
    <text evidence="2">The sequence shown here is derived from an EMBL/GenBank/DDBJ whole genome shotgun (WGS) entry which is preliminary data.</text>
</comment>
<keyword evidence="3" id="KW-1185">Reference proteome</keyword>
<dbReference type="PROSITE" id="PS51186">
    <property type="entry name" value="GNAT"/>
    <property type="match status" value="1"/>
</dbReference>
<evidence type="ECO:0000259" key="1">
    <source>
        <dbReference type="PROSITE" id="PS51186"/>
    </source>
</evidence>
<dbReference type="PANTHER" id="PTHR31143">
    <property type="match status" value="1"/>
</dbReference>
<evidence type="ECO:0000313" key="3">
    <source>
        <dbReference type="Proteomes" id="UP001652445"/>
    </source>
</evidence>
<protein>
    <submittedName>
        <fullName evidence="2">GNAT family N-acetyltransferase</fullName>
    </submittedName>
</protein>
<dbReference type="Proteomes" id="UP001652445">
    <property type="component" value="Unassembled WGS sequence"/>
</dbReference>
<sequence length="218" mass="24845">MNIQAATLYVLNEKNKIIGINERNQTSVTVVFIGKTRESICTYFHTDLPQSMVEEIQQHTLESIHILNLCRIIEKYKPVKDIWIGPAYTFNQDSMFISESEITLIDESNKNLLLQHFRELLGELEERMPIAAYIINDEAVSVCCSARISSQAAEAGLMTIEPYRGKGIGQKVVHKWSDEIFKQGLLPIYSTSWDNLSSQRVAQKLGLIQFGMDFSIRV</sequence>
<reference evidence="2 3" key="1">
    <citation type="submission" date="2022-09" db="EMBL/GenBank/DDBJ databases">
        <authorList>
            <person name="Han X.L."/>
            <person name="Wang Q."/>
            <person name="Lu T."/>
        </authorList>
    </citation>
    <scope>NUCLEOTIDE SEQUENCE [LARGE SCALE GENOMIC DNA]</scope>
    <source>
        <strain evidence="2 3">WQ 127069</strain>
    </source>
</reference>
<dbReference type="PANTHER" id="PTHR31143:SF2">
    <property type="entry name" value="FR47-LIKE DOMAIN-CONTAINING PROTEIN-RELATED"/>
    <property type="match status" value="1"/>
</dbReference>
<organism evidence="2 3">
    <name type="scientific">Paenibacillus baimaensis</name>
    <dbReference type="NCBI Taxonomy" id="2982185"/>
    <lineage>
        <taxon>Bacteria</taxon>
        <taxon>Bacillati</taxon>
        <taxon>Bacillota</taxon>
        <taxon>Bacilli</taxon>
        <taxon>Bacillales</taxon>
        <taxon>Paenibacillaceae</taxon>
        <taxon>Paenibacillus</taxon>
    </lineage>
</organism>
<dbReference type="RefSeq" id="WP_262684407.1">
    <property type="nucleotide sequence ID" value="NZ_JAOQIO010000038.1"/>
</dbReference>
<name>A0ABT2UEL3_9BACL</name>
<evidence type="ECO:0000313" key="2">
    <source>
        <dbReference type="EMBL" id="MCU6793093.1"/>
    </source>
</evidence>
<gene>
    <name evidence="2" type="ORF">OB236_13295</name>
</gene>
<dbReference type="Pfam" id="PF12746">
    <property type="entry name" value="GNAT_acetyltran"/>
    <property type="match status" value="1"/>
</dbReference>
<dbReference type="Gene3D" id="3.40.630.30">
    <property type="match status" value="1"/>
</dbReference>
<accession>A0ABT2UEL3</accession>
<dbReference type="InterPro" id="IPR016181">
    <property type="entry name" value="Acyl_CoA_acyltransferase"/>
</dbReference>